<comment type="similarity">
    <text evidence="1">Belongs to the C/M/P thioester hydrolase family.</text>
</comment>
<dbReference type="InterPro" id="IPR025652">
    <property type="entry name" value="TesB_C"/>
</dbReference>
<dbReference type="InterPro" id="IPR042171">
    <property type="entry name" value="Acyl-CoA_hotdog"/>
</dbReference>
<protein>
    <submittedName>
        <fullName evidence="5">Acyl-CoA thioesterase II</fullName>
    </submittedName>
</protein>
<proteinExistence type="inferred from homology"/>
<sequence>MQTTRELLDLIQLEQMSDKVFLGKNGYMGSPNIFGGQLVAQALNAAIRSVSPERICHSLHAYFILPGNLKLPVIYEVEHIKEGGSFTVCDIVAKQDNTSIFVMTASFHKQEEGYEHQVDMPEVPEPEMLTKWLDIPLLEDAEKLKKIKNFINAERPVEMRTCFQPDYSRSEINNHNPVWFRFREFPQQLEWIAVQQLIAYASDYNILGTALRTHGDRASYANTHVASLDHSIWFHHTSDIGDWLLFDLVSPVAASVRGFATGRIFNRSGKLVASVAQEGLLRPV</sequence>
<name>A0A3D9CX00_9FLAO</name>
<dbReference type="AlphaFoldDB" id="A0A3D9CX00"/>
<dbReference type="OrthoDB" id="9781019at2"/>
<keyword evidence="2" id="KW-0378">Hydrolase</keyword>
<keyword evidence="6" id="KW-1185">Reference proteome</keyword>
<evidence type="ECO:0000313" key="5">
    <source>
        <dbReference type="EMBL" id="REC70296.1"/>
    </source>
</evidence>
<dbReference type="Proteomes" id="UP000256326">
    <property type="component" value="Unassembled WGS sequence"/>
</dbReference>
<dbReference type="CDD" id="cd03445">
    <property type="entry name" value="Thioesterase_II_repeat2"/>
    <property type="match status" value="1"/>
</dbReference>
<organism evidence="5 6">
    <name type="scientific">Epilithonimonas hispanica</name>
    <dbReference type="NCBI Taxonomy" id="358687"/>
    <lineage>
        <taxon>Bacteria</taxon>
        <taxon>Pseudomonadati</taxon>
        <taxon>Bacteroidota</taxon>
        <taxon>Flavobacteriia</taxon>
        <taxon>Flavobacteriales</taxon>
        <taxon>Weeksellaceae</taxon>
        <taxon>Chryseobacterium group</taxon>
        <taxon>Epilithonimonas</taxon>
    </lineage>
</organism>
<dbReference type="InterPro" id="IPR029069">
    <property type="entry name" value="HotDog_dom_sf"/>
</dbReference>
<dbReference type="RefSeq" id="WP_116035097.1">
    <property type="nucleotide sequence ID" value="NZ_JBHLVV010000062.1"/>
</dbReference>
<dbReference type="InterPro" id="IPR049449">
    <property type="entry name" value="TesB_ACOT8-like_N"/>
</dbReference>
<evidence type="ECO:0000259" key="4">
    <source>
        <dbReference type="Pfam" id="PF13622"/>
    </source>
</evidence>
<evidence type="ECO:0000256" key="1">
    <source>
        <dbReference type="ARBA" id="ARBA00006538"/>
    </source>
</evidence>
<dbReference type="CDD" id="cd03444">
    <property type="entry name" value="Thioesterase_II_repeat1"/>
    <property type="match status" value="1"/>
</dbReference>
<reference evidence="5 6" key="1">
    <citation type="journal article" date="2006" name="Int. J. Syst. Evol. Microbiol.">
        <title>Chryseobacterium hispanicum sp. nov., isolated from the drinking water distribution system of Sevilla, Spain.</title>
        <authorList>
            <person name="Gallego V."/>
            <person name="Garcia M.T."/>
            <person name="Ventosa A."/>
        </authorList>
    </citation>
    <scope>NUCLEOTIDE SEQUENCE [LARGE SCALE GENOMIC DNA]</scope>
    <source>
        <strain evidence="5 6">KCTC 22104</strain>
    </source>
</reference>
<dbReference type="Gene3D" id="2.40.160.210">
    <property type="entry name" value="Acyl-CoA thioesterase, double hotdog domain"/>
    <property type="match status" value="1"/>
</dbReference>
<dbReference type="Pfam" id="PF02551">
    <property type="entry name" value="Acyl_CoA_thio"/>
    <property type="match status" value="1"/>
</dbReference>
<accession>A0A3D9CX00</accession>
<dbReference type="Pfam" id="PF13622">
    <property type="entry name" value="4HBT_3"/>
    <property type="match status" value="1"/>
</dbReference>
<dbReference type="GO" id="GO:0047617">
    <property type="term" value="F:fatty acyl-CoA hydrolase activity"/>
    <property type="evidence" value="ECO:0007669"/>
    <property type="project" value="InterPro"/>
</dbReference>
<dbReference type="EMBL" id="QNUG01000018">
    <property type="protein sequence ID" value="REC70296.1"/>
    <property type="molecule type" value="Genomic_DNA"/>
</dbReference>
<gene>
    <name evidence="5" type="ORF">DRF58_09950</name>
</gene>
<dbReference type="GO" id="GO:0006637">
    <property type="term" value="P:acyl-CoA metabolic process"/>
    <property type="evidence" value="ECO:0007669"/>
    <property type="project" value="InterPro"/>
</dbReference>
<dbReference type="PANTHER" id="PTHR11066:SF34">
    <property type="entry name" value="ACYL-COENZYME A THIOESTERASE 8"/>
    <property type="match status" value="1"/>
</dbReference>
<dbReference type="PANTHER" id="PTHR11066">
    <property type="entry name" value="ACYL-COA THIOESTERASE"/>
    <property type="match status" value="1"/>
</dbReference>
<feature type="domain" description="Acyl-CoA thioesterase 2 C-terminal" evidence="3">
    <location>
        <begin position="153"/>
        <end position="280"/>
    </location>
</feature>
<evidence type="ECO:0000259" key="3">
    <source>
        <dbReference type="Pfam" id="PF02551"/>
    </source>
</evidence>
<comment type="caution">
    <text evidence="5">The sequence shown here is derived from an EMBL/GenBank/DDBJ whole genome shotgun (WGS) entry which is preliminary data.</text>
</comment>
<dbReference type="GO" id="GO:0009062">
    <property type="term" value="P:fatty acid catabolic process"/>
    <property type="evidence" value="ECO:0007669"/>
    <property type="project" value="TreeGrafter"/>
</dbReference>
<feature type="domain" description="Acyl-CoA thioesterase-like N-terminal HotDog" evidence="4">
    <location>
        <begin position="32"/>
        <end position="108"/>
    </location>
</feature>
<dbReference type="SUPFAM" id="SSF54637">
    <property type="entry name" value="Thioesterase/thiol ester dehydrase-isomerase"/>
    <property type="match status" value="2"/>
</dbReference>
<evidence type="ECO:0000313" key="6">
    <source>
        <dbReference type="Proteomes" id="UP000256326"/>
    </source>
</evidence>
<dbReference type="InterPro" id="IPR003703">
    <property type="entry name" value="Acyl_CoA_thio"/>
</dbReference>
<evidence type="ECO:0000256" key="2">
    <source>
        <dbReference type="ARBA" id="ARBA00022801"/>
    </source>
</evidence>